<reference evidence="2 3" key="1">
    <citation type="submission" date="2023-03" db="EMBL/GenBank/DDBJ databases">
        <title>WGS of Gossypium arboreum.</title>
        <authorList>
            <person name="Yu D."/>
        </authorList>
    </citation>
    <scope>NUCLEOTIDE SEQUENCE [LARGE SCALE GENOMIC DNA]</scope>
    <source>
        <tissue evidence="2">Leaf</tissue>
    </source>
</reference>
<name>A0ABR0N0C0_GOSAR</name>
<accession>A0ABR0N0C0</accession>
<sequence>MTLFMTTFRQPNLAEKVPNESSSSYGWFLRWQAPPVKWVKLSTDGSCWSNLSFASTEQRWLGISIIGYGKNIGSCNAAMAELWAIFDGLQLLWPKGARHVLLECDSKFFVQACTSEDESHGNYVLTLRIKEILRRNWTVHVTIETSTLLHICWRFLQDPKGKDCRFIQLHQLLHIHWQFVGDSRPTYAM</sequence>
<gene>
    <name evidence="2" type="ORF">PVK06_038513</name>
</gene>
<dbReference type="SUPFAM" id="SSF53098">
    <property type="entry name" value="Ribonuclease H-like"/>
    <property type="match status" value="1"/>
</dbReference>
<dbReference type="Proteomes" id="UP001358586">
    <property type="component" value="Chromosome 11"/>
</dbReference>
<evidence type="ECO:0000259" key="1">
    <source>
        <dbReference type="Pfam" id="PF13456"/>
    </source>
</evidence>
<dbReference type="EMBL" id="JARKNE010000011">
    <property type="protein sequence ID" value="KAK5783995.1"/>
    <property type="molecule type" value="Genomic_DNA"/>
</dbReference>
<evidence type="ECO:0000313" key="2">
    <source>
        <dbReference type="EMBL" id="KAK5783995.1"/>
    </source>
</evidence>
<dbReference type="PANTHER" id="PTHR47723">
    <property type="entry name" value="OS05G0353850 PROTEIN"/>
    <property type="match status" value="1"/>
</dbReference>
<feature type="domain" description="RNase H type-1" evidence="1">
    <location>
        <begin position="74"/>
        <end position="142"/>
    </location>
</feature>
<dbReference type="InterPro" id="IPR053151">
    <property type="entry name" value="RNase_H-like"/>
</dbReference>
<dbReference type="InterPro" id="IPR012337">
    <property type="entry name" value="RNaseH-like_sf"/>
</dbReference>
<dbReference type="PANTHER" id="PTHR47723:SF19">
    <property type="entry name" value="POLYNUCLEOTIDYL TRANSFERASE, RIBONUCLEASE H-LIKE SUPERFAMILY PROTEIN"/>
    <property type="match status" value="1"/>
</dbReference>
<dbReference type="Gene3D" id="3.30.420.10">
    <property type="entry name" value="Ribonuclease H-like superfamily/Ribonuclease H"/>
    <property type="match status" value="1"/>
</dbReference>
<comment type="caution">
    <text evidence="2">The sequence shown here is derived from an EMBL/GenBank/DDBJ whole genome shotgun (WGS) entry which is preliminary data.</text>
</comment>
<dbReference type="InterPro" id="IPR002156">
    <property type="entry name" value="RNaseH_domain"/>
</dbReference>
<organism evidence="2 3">
    <name type="scientific">Gossypium arboreum</name>
    <name type="common">Tree cotton</name>
    <name type="synonym">Gossypium nanking</name>
    <dbReference type="NCBI Taxonomy" id="29729"/>
    <lineage>
        <taxon>Eukaryota</taxon>
        <taxon>Viridiplantae</taxon>
        <taxon>Streptophyta</taxon>
        <taxon>Embryophyta</taxon>
        <taxon>Tracheophyta</taxon>
        <taxon>Spermatophyta</taxon>
        <taxon>Magnoliopsida</taxon>
        <taxon>eudicotyledons</taxon>
        <taxon>Gunneridae</taxon>
        <taxon>Pentapetalae</taxon>
        <taxon>rosids</taxon>
        <taxon>malvids</taxon>
        <taxon>Malvales</taxon>
        <taxon>Malvaceae</taxon>
        <taxon>Malvoideae</taxon>
        <taxon>Gossypium</taxon>
    </lineage>
</organism>
<evidence type="ECO:0000313" key="3">
    <source>
        <dbReference type="Proteomes" id="UP001358586"/>
    </source>
</evidence>
<dbReference type="CDD" id="cd06222">
    <property type="entry name" value="RNase_H_like"/>
    <property type="match status" value="1"/>
</dbReference>
<dbReference type="InterPro" id="IPR044730">
    <property type="entry name" value="RNase_H-like_dom_plant"/>
</dbReference>
<proteinExistence type="predicted"/>
<dbReference type="InterPro" id="IPR036397">
    <property type="entry name" value="RNaseH_sf"/>
</dbReference>
<dbReference type="Pfam" id="PF13456">
    <property type="entry name" value="RVT_3"/>
    <property type="match status" value="1"/>
</dbReference>
<keyword evidence="3" id="KW-1185">Reference proteome</keyword>
<protein>
    <recommendedName>
        <fullName evidence="1">RNase H type-1 domain-containing protein</fullName>
    </recommendedName>
</protein>